<sequence length="265" mass="30855">MAGTAVDFLLEDLKQLLNHSSDWFQAEKDEIETLYEELKYIRAFLSDLESCNEQEELKNLVTHIRDVACKALTYLDFFALQVVTRKYESMAGKIGYAFNNCLNLRNFREEIKSIKKDVMEVYDKKLYGIGVPLVEISSTESFFRASTPSSAEEEIVVGFDEDTATIVERLVGDQKQLDIISVVGMGGLDWWRKLRGNFVKGSQQHAWALLRYRTYSSPLQILVIISDDFGSVGWSFPFYYRLNLKRLMFRGITIWSRKYYFRIIF</sequence>
<keyword evidence="1" id="KW-0677">Repeat</keyword>
<evidence type="ECO:0000259" key="5">
    <source>
        <dbReference type="Pfam" id="PF18052"/>
    </source>
</evidence>
<accession>A0ABC8R0J7</accession>
<evidence type="ECO:0000313" key="7">
    <source>
        <dbReference type="Proteomes" id="UP001642360"/>
    </source>
</evidence>
<evidence type="ECO:0000256" key="3">
    <source>
        <dbReference type="ARBA" id="ARBA00022821"/>
    </source>
</evidence>
<evidence type="ECO:0000256" key="4">
    <source>
        <dbReference type="ARBA" id="ARBA00022840"/>
    </source>
</evidence>
<comment type="caution">
    <text evidence="6">The sequence shown here is derived from an EMBL/GenBank/DDBJ whole genome shotgun (WGS) entry which is preliminary data.</text>
</comment>
<keyword evidence="7" id="KW-1185">Reference proteome</keyword>
<evidence type="ECO:0000256" key="1">
    <source>
        <dbReference type="ARBA" id="ARBA00022737"/>
    </source>
</evidence>
<dbReference type="PANTHER" id="PTHR19338">
    <property type="entry name" value="TRANSLOCASE OF INNER MITOCHONDRIAL MEMBRANE 13 HOMOLOG"/>
    <property type="match status" value="1"/>
</dbReference>
<dbReference type="InterPro" id="IPR041118">
    <property type="entry name" value="Rx_N"/>
</dbReference>
<organism evidence="6 7">
    <name type="scientific">Ilex paraguariensis</name>
    <name type="common">yerba mate</name>
    <dbReference type="NCBI Taxonomy" id="185542"/>
    <lineage>
        <taxon>Eukaryota</taxon>
        <taxon>Viridiplantae</taxon>
        <taxon>Streptophyta</taxon>
        <taxon>Embryophyta</taxon>
        <taxon>Tracheophyta</taxon>
        <taxon>Spermatophyta</taxon>
        <taxon>Magnoliopsida</taxon>
        <taxon>eudicotyledons</taxon>
        <taxon>Gunneridae</taxon>
        <taxon>Pentapetalae</taxon>
        <taxon>asterids</taxon>
        <taxon>campanulids</taxon>
        <taxon>Aquifoliales</taxon>
        <taxon>Aquifoliaceae</taxon>
        <taxon>Ilex</taxon>
    </lineage>
</organism>
<keyword evidence="4" id="KW-0067">ATP-binding</keyword>
<dbReference type="InterPro" id="IPR038005">
    <property type="entry name" value="RX-like_CC"/>
</dbReference>
<dbReference type="GO" id="GO:0005524">
    <property type="term" value="F:ATP binding"/>
    <property type="evidence" value="ECO:0007669"/>
    <property type="project" value="UniProtKB-KW"/>
</dbReference>
<dbReference type="CDD" id="cd14798">
    <property type="entry name" value="RX-CC_like"/>
    <property type="match status" value="1"/>
</dbReference>
<keyword evidence="2" id="KW-0547">Nucleotide-binding</keyword>
<gene>
    <name evidence="6" type="ORF">ILEXP_LOCUS3441</name>
</gene>
<protein>
    <recommendedName>
        <fullName evidence="5">Disease resistance N-terminal domain-containing protein</fullName>
    </recommendedName>
</protein>
<dbReference type="AlphaFoldDB" id="A0ABC8R0J7"/>
<feature type="domain" description="Disease resistance N-terminal" evidence="5">
    <location>
        <begin position="5"/>
        <end position="87"/>
    </location>
</feature>
<evidence type="ECO:0000313" key="6">
    <source>
        <dbReference type="EMBL" id="CAK9136464.1"/>
    </source>
</evidence>
<dbReference type="Gene3D" id="1.20.5.4130">
    <property type="match status" value="1"/>
</dbReference>
<dbReference type="GO" id="GO:0006952">
    <property type="term" value="P:defense response"/>
    <property type="evidence" value="ECO:0007669"/>
    <property type="project" value="UniProtKB-KW"/>
</dbReference>
<dbReference type="Pfam" id="PF18052">
    <property type="entry name" value="Rx_N"/>
    <property type="match status" value="1"/>
</dbReference>
<keyword evidence="3" id="KW-0611">Plant defense</keyword>
<dbReference type="Proteomes" id="UP001642360">
    <property type="component" value="Unassembled WGS sequence"/>
</dbReference>
<name>A0ABC8R0J7_9AQUA</name>
<dbReference type="PANTHER" id="PTHR19338:SF73">
    <property type="entry name" value="DISEASE RESISTANCE PROTEIN RGA2-LIKE"/>
    <property type="match status" value="1"/>
</dbReference>
<proteinExistence type="predicted"/>
<dbReference type="EMBL" id="CAUOFW020000756">
    <property type="protein sequence ID" value="CAK9136464.1"/>
    <property type="molecule type" value="Genomic_DNA"/>
</dbReference>
<evidence type="ECO:0000256" key="2">
    <source>
        <dbReference type="ARBA" id="ARBA00022741"/>
    </source>
</evidence>
<reference evidence="6 7" key="1">
    <citation type="submission" date="2024-02" db="EMBL/GenBank/DDBJ databases">
        <authorList>
            <person name="Vignale AGUSTIN F."/>
            <person name="Sosa J E."/>
            <person name="Modenutti C."/>
        </authorList>
    </citation>
    <scope>NUCLEOTIDE SEQUENCE [LARGE SCALE GENOMIC DNA]</scope>
</reference>